<keyword evidence="6" id="KW-0804">Transcription</keyword>
<keyword evidence="14" id="KW-1185">Reference proteome</keyword>
<evidence type="ECO:0000256" key="7">
    <source>
        <dbReference type="ARBA" id="ARBA00023242"/>
    </source>
</evidence>
<dbReference type="InParanoid" id="A0A2T3AAS2"/>
<evidence type="ECO:0000256" key="6">
    <source>
        <dbReference type="ARBA" id="ARBA00023163"/>
    </source>
</evidence>
<dbReference type="SUPFAM" id="SSF50916">
    <property type="entry name" value="Rap30/74 interaction domains"/>
    <property type="match status" value="1"/>
</dbReference>
<protein>
    <recommendedName>
        <fullName evidence="3">Transcription initiation factor IIF subunit beta</fullName>
    </recommendedName>
    <alternativeName>
        <fullName evidence="9">TFIIF medium subunit</fullName>
    </alternativeName>
    <alternativeName>
        <fullName evidence="8">TFIIF-beta</fullName>
    </alternativeName>
</protein>
<dbReference type="InterPro" id="IPR036388">
    <property type="entry name" value="WH-like_DNA-bd_sf"/>
</dbReference>
<dbReference type="EMBL" id="KZ678423">
    <property type="protein sequence ID" value="PSR88952.1"/>
    <property type="molecule type" value="Genomic_DNA"/>
</dbReference>
<evidence type="ECO:0000256" key="9">
    <source>
        <dbReference type="ARBA" id="ARBA00081863"/>
    </source>
</evidence>
<proteinExistence type="inferred from homology"/>
<evidence type="ECO:0000259" key="12">
    <source>
        <dbReference type="Pfam" id="PF17683"/>
    </source>
</evidence>
<dbReference type="PANTHER" id="PTHR10445">
    <property type="entry name" value="GENERAL TRANSCRIPTION FACTOR IIF SUBUNIT 2"/>
    <property type="match status" value="1"/>
</dbReference>
<dbReference type="GO" id="GO:0006367">
    <property type="term" value="P:transcription initiation at RNA polymerase II promoter"/>
    <property type="evidence" value="ECO:0007669"/>
    <property type="project" value="InterPro"/>
</dbReference>
<dbReference type="Gene3D" id="1.10.10.10">
    <property type="entry name" value="Winged helix-like DNA-binding domain superfamily/Winged helix DNA-binding domain"/>
    <property type="match status" value="1"/>
</dbReference>
<keyword evidence="13" id="KW-0396">Initiation factor</keyword>
<dbReference type="Proteomes" id="UP000241462">
    <property type="component" value="Unassembled WGS sequence"/>
</dbReference>
<feature type="compositionally biased region" description="Acidic residues" evidence="10">
    <location>
        <begin position="346"/>
        <end position="364"/>
    </location>
</feature>
<dbReference type="SUPFAM" id="SSF46785">
    <property type="entry name" value="Winged helix' DNA-binding domain"/>
    <property type="match status" value="1"/>
</dbReference>
<dbReference type="FunCoup" id="A0A2T3AAS2">
    <property type="interactions" value="480"/>
</dbReference>
<dbReference type="InterPro" id="IPR011039">
    <property type="entry name" value="TFIIF_interaction"/>
</dbReference>
<evidence type="ECO:0000313" key="14">
    <source>
        <dbReference type="Proteomes" id="UP000241462"/>
    </source>
</evidence>
<evidence type="ECO:0000313" key="13">
    <source>
        <dbReference type="EMBL" id="PSR88952.1"/>
    </source>
</evidence>
<evidence type="ECO:0000256" key="3">
    <source>
        <dbReference type="ARBA" id="ARBA00021453"/>
    </source>
</evidence>
<feature type="region of interest" description="Disordered" evidence="10">
    <location>
        <begin position="1"/>
        <end position="25"/>
    </location>
</feature>
<feature type="domain" description="TFIIF beta subunit N-terminal" evidence="12">
    <location>
        <begin position="54"/>
        <end position="204"/>
    </location>
</feature>
<dbReference type="STRING" id="2025994.A0A2T3AAS2"/>
<evidence type="ECO:0000259" key="11">
    <source>
        <dbReference type="Pfam" id="PF02270"/>
    </source>
</evidence>
<comment type="subcellular location">
    <subcellularLocation>
        <location evidence="1">Nucleus</location>
    </subcellularLocation>
</comment>
<dbReference type="InterPro" id="IPR040450">
    <property type="entry name" value="TFIIF_beta_HTH"/>
</dbReference>
<name>A0A2T3AAS2_9PEZI</name>
<reference evidence="13 14" key="1">
    <citation type="journal article" date="2018" name="Mycol. Prog.">
        <title>Coniella lustricola, a new species from submerged detritus.</title>
        <authorList>
            <person name="Raudabaugh D.B."/>
            <person name="Iturriaga T."/>
            <person name="Carver A."/>
            <person name="Mondo S."/>
            <person name="Pangilinan J."/>
            <person name="Lipzen A."/>
            <person name="He G."/>
            <person name="Amirebrahimi M."/>
            <person name="Grigoriev I.V."/>
            <person name="Miller A.N."/>
        </authorList>
    </citation>
    <scope>NUCLEOTIDE SEQUENCE [LARGE SCALE GENOMIC DNA]</scope>
    <source>
        <strain evidence="13 14">B22-T-1</strain>
    </source>
</reference>
<keyword evidence="4" id="KW-0805">Transcription regulation</keyword>
<dbReference type="GO" id="GO:0003743">
    <property type="term" value="F:translation initiation factor activity"/>
    <property type="evidence" value="ECO:0007669"/>
    <property type="project" value="UniProtKB-KW"/>
</dbReference>
<dbReference type="PANTHER" id="PTHR10445:SF0">
    <property type="entry name" value="GENERAL TRANSCRIPTION FACTOR IIF SUBUNIT 2"/>
    <property type="match status" value="1"/>
</dbReference>
<evidence type="ECO:0000256" key="10">
    <source>
        <dbReference type="SAM" id="MobiDB-lite"/>
    </source>
</evidence>
<sequence>MADTVPIKPDPEQTELESGSPMAVDDDPYEELDLEFYNSTDANGVAAPQDRLLMARVPTYVWAAWDKIDDDTPIEIGKLRMWSEPDKKHPHVKKQKMRMLLKTNVSAHQGLPREYDLVDTDQDVKNTFVFTEADLEAFKNKNKARKEAADQNIPTYLLRPKTEKPPQQHTRGGRRNRRDTFRQVIPKKTAIYGRVKQEYNMNPIDNPETAYLMAIRAQEQIQPKNTTQIIDRMTVTNNVVQAGTRQATEAFGAFIKDTKKKTKQAKADAKTARIPENELLDRIFQCFGQYNYWSMKALKAAIPQPEVYLRSTLEKVANLNKTGRFANQWSLRDGFRANAEAAPDVAVEDEEDDDEDDAKMEDVA</sequence>
<evidence type="ECO:0000256" key="4">
    <source>
        <dbReference type="ARBA" id="ARBA00023015"/>
    </source>
</evidence>
<keyword evidence="13" id="KW-0648">Protein biosynthesis</keyword>
<comment type="similarity">
    <text evidence="2">Belongs to the TFIIF beta subunit family.</text>
</comment>
<dbReference type="GO" id="GO:0003677">
    <property type="term" value="F:DNA binding"/>
    <property type="evidence" value="ECO:0007669"/>
    <property type="project" value="UniProtKB-KW"/>
</dbReference>
<dbReference type="CDD" id="cd07980">
    <property type="entry name" value="TFIIF_beta"/>
    <property type="match status" value="1"/>
</dbReference>
<feature type="domain" description="TFIIF beta subunit HTH" evidence="11">
    <location>
        <begin position="272"/>
        <end position="336"/>
    </location>
</feature>
<dbReference type="FunFam" id="1.10.10.10:FF:000035">
    <property type="entry name" value="General transcription factor IIF subunit 2"/>
    <property type="match status" value="1"/>
</dbReference>
<evidence type="ECO:0000256" key="8">
    <source>
        <dbReference type="ARBA" id="ARBA00081473"/>
    </source>
</evidence>
<dbReference type="InterPro" id="IPR036390">
    <property type="entry name" value="WH_DNA-bd_sf"/>
</dbReference>
<dbReference type="Pfam" id="PF17683">
    <property type="entry name" value="TFIIF_beta_N"/>
    <property type="match status" value="1"/>
</dbReference>
<gene>
    <name evidence="13" type="ORF">BD289DRAFT_452543</name>
</gene>
<feature type="region of interest" description="Disordered" evidence="10">
    <location>
        <begin position="340"/>
        <end position="364"/>
    </location>
</feature>
<organism evidence="13 14">
    <name type="scientific">Coniella lustricola</name>
    <dbReference type="NCBI Taxonomy" id="2025994"/>
    <lineage>
        <taxon>Eukaryota</taxon>
        <taxon>Fungi</taxon>
        <taxon>Dikarya</taxon>
        <taxon>Ascomycota</taxon>
        <taxon>Pezizomycotina</taxon>
        <taxon>Sordariomycetes</taxon>
        <taxon>Sordariomycetidae</taxon>
        <taxon>Diaporthales</taxon>
        <taxon>Schizoparmaceae</taxon>
        <taxon>Coniella</taxon>
    </lineage>
</organism>
<keyword evidence="5" id="KW-0238">DNA-binding</keyword>
<dbReference type="GO" id="GO:0005674">
    <property type="term" value="C:transcription factor TFIIF complex"/>
    <property type="evidence" value="ECO:0007669"/>
    <property type="project" value="InterPro"/>
</dbReference>
<evidence type="ECO:0000256" key="2">
    <source>
        <dbReference type="ARBA" id="ARBA00009543"/>
    </source>
</evidence>
<feature type="region of interest" description="Disordered" evidence="10">
    <location>
        <begin position="159"/>
        <end position="179"/>
    </location>
</feature>
<dbReference type="Pfam" id="PF02270">
    <property type="entry name" value="TFIIF_beta"/>
    <property type="match status" value="1"/>
</dbReference>
<keyword evidence="7" id="KW-0539">Nucleus</keyword>
<dbReference type="OrthoDB" id="26094at2759"/>
<evidence type="ECO:0000256" key="1">
    <source>
        <dbReference type="ARBA" id="ARBA00004123"/>
    </source>
</evidence>
<dbReference type="AlphaFoldDB" id="A0A2T3AAS2"/>
<dbReference type="InterPro" id="IPR003196">
    <property type="entry name" value="TFIIF_beta"/>
</dbReference>
<accession>A0A2T3AAS2</accession>
<dbReference type="InterPro" id="IPR040504">
    <property type="entry name" value="TFIIF_beta_N"/>
</dbReference>
<evidence type="ECO:0000256" key="5">
    <source>
        <dbReference type="ARBA" id="ARBA00023125"/>
    </source>
</evidence>